<dbReference type="PANTHER" id="PTHR42881">
    <property type="entry name" value="PROLYL ENDOPEPTIDASE"/>
    <property type="match status" value="1"/>
</dbReference>
<accession>A0ABT8F699</accession>
<keyword evidence="5" id="KW-0378">Hydrolase</keyword>
<keyword evidence="4" id="KW-0645">Protease</keyword>
<dbReference type="InterPro" id="IPR029058">
    <property type="entry name" value="AB_hydrolase_fold"/>
</dbReference>
<dbReference type="EMBL" id="JAUHJS010000004">
    <property type="protein sequence ID" value="MDN4165501.1"/>
    <property type="molecule type" value="Genomic_DNA"/>
</dbReference>
<evidence type="ECO:0000256" key="1">
    <source>
        <dbReference type="ARBA" id="ARBA00001070"/>
    </source>
</evidence>
<organism evidence="9 10">
    <name type="scientific">Shiella aurantiaca</name>
    <dbReference type="NCBI Taxonomy" id="3058365"/>
    <lineage>
        <taxon>Bacteria</taxon>
        <taxon>Pseudomonadati</taxon>
        <taxon>Bacteroidota</taxon>
        <taxon>Cytophagia</taxon>
        <taxon>Cytophagales</taxon>
        <taxon>Shiellaceae</taxon>
        <taxon>Shiella</taxon>
    </lineage>
</organism>
<dbReference type="Gene3D" id="2.130.10.120">
    <property type="entry name" value="Prolyl oligopeptidase, N-terminal domain"/>
    <property type="match status" value="1"/>
</dbReference>
<reference evidence="9" key="1">
    <citation type="submission" date="2023-06" db="EMBL/GenBank/DDBJ databases">
        <title>Cytophagales bacterium Strain LB-30, isolated from soil.</title>
        <authorList>
            <person name="Liu B."/>
        </authorList>
    </citation>
    <scope>NUCLEOTIDE SEQUENCE</scope>
    <source>
        <strain evidence="9">LB-30</strain>
    </source>
</reference>
<proteinExistence type="inferred from homology"/>
<dbReference type="PANTHER" id="PTHR42881:SF2">
    <property type="entry name" value="PROLYL ENDOPEPTIDASE"/>
    <property type="match status" value="1"/>
</dbReference>
<dbReference type="PROSITE" id="PS00708">
    <property type="entry name" value="PRO_ENDOPEP_SER"/>
    <property type="match status" value="1"/>
</dbReference>
<evidence type="ECO:0000256" key="5">
    <source>
        <dbReference type="ARBA" id="ARBA00022801"/>
    </source>
</evidence>
<dbReference type="Pfam" id="PF00326">
    <property type="entry name" value="Peptidase_S9"/>
    <property type="match status" value="1"/>
</dbReference>
<name>A0ABT8F699_9BACT</name>
<comment type="catalytic activity">
    <reaction evidence="1">
        <text>Hydrolysis of Pro-|-Xaa &gt;&gt; Ala-|-Xaa in oligopeptides.</text>
        <dbReference type="EC" id="3.4.21.26"/>
    </reaction>
</comment>
<evidence type="ECO:0000256" key="2">
    <source>
        <dbReference type="ARBA" id="ARBA00005228"/>
    </source>
</evidence>
<feature type="domain" description="Peptidase S9A N-terminal" evidence="8">
    <location>
        <begin position="21"/>
        <end position="421"/>
    </location>
</feature>
<dbReference type="InterPro" id="IPR002471">
    <property type="entry name" value="Pept_S9_AS"/>
</dbReference>
<dbReference type="EC" id="3.4.21.26" evidence="3"/>
<dbReference type="SUPFAM" id="SSF50993">
    <property type="entry name" value="Peptidase/esterase 'gauge' domain"/>
    <property type="match status" value="1"/>
</dbReference>
<evidence type="ECO:0000256" key="4">
    <source>
        <dbReference type="ARBA" id="ARBA00022670"/>
    </source>
</evidence>
<gene>
    <name evidence="9" type="ORF">QWY31_08315</name>
</gene>
<dbReference type="PRINTS" id="PR00862">
    <property type="entry name" value="PROLIGOPTASE"/>
</dbReference>
<comment type="similarity">
    <text evidence="2">Belongs to the peptidase S9A family.</text>
</comment>
<evidence type="ECO:0000259" key="7">
    <source>
        <dbReference type="Pfam" id="PF00326"/>
    </source>
</evidence>
<evidence type="ECO:0000259" key="8">
    <source>
        <dbReference type="Pfam" id="PF02897"/>
    </source>
</evidence>
<dbReference type="Pfam" id="PF02897">
    <property type="entry name" value="Peptidase_S9_N"/>
    <property type="match status" value="1"/>
</dbReference>
<protein>
    <recommendedName>
        <fullName evidence="3">prolyl oligopeptidase</fullName>
        <ecNumber evidence="3">3.4.21.26</ecNumber>
    </recommendedName>
</protein>
<evidence type="ECO:0000256" key="3">
    <source>
        <dbReference type="ARBA" id="ARBA00011897"/>
    </source>
</evidence>
<keyword evidence="10" id="KW-1185">Reference proteome</keyword>
<dbReference type="InterPro" id="IPR001375">
    <property type="entry name" value="Peptidase_S9_cat"/>
</dbReference>
<evidence type="ECO:0000313" key="9">
    <source>
        <dbReference type="EMBL" id="MDN4165501.1"/>
    </source>
</evidence>
<dbReference type="SUPFAM" id="SSF53474">
    <property type="entry name" value="alpha/beta-Hydrolases"/>
    <property type="match status" value="1"/>
</dbReference>
<feature type="domain" description="Peptidase S9 prolyl oligopeptidase catalytic" evidence="7">
    <location>
        <begin position="479"/>
        <end position="694"/>
    </location>
</feature>
<comment type="caution">
    <text evidence="9">The sequence shown here is derived from an EMBL/GenBank/DDBJ whole genome shotgun (WGS) entry which is preliminary data.</text>
</comment>
<dbReference type="RefSeq" id="WP_320004034.1">
    <property type="nucleotide sequence ID" value="NZ_JAUHJS010000004.1"/>
</dbReference>
<keyword evidence="6" id="KW-0720">Serine protease</keyword>
<evidence type="ECO:0000256" key="6">
    <source>
        <dbReference type="ARBA" id="ARBA00022825"/>
    </source>
</evidence>
<dbReference type="Proteomes" id="UP001168552">
    <property type="component" value="Unassembled WGS sequence"/>
</dbReference>
<dbReference type="InterPro" id="IPR002470">
    <property type="entry name" value="Peptidase_S9A"/>
</dbReference>
<dbReference type="InterPro" id="IPR051167">
    <property type="entry name" value="Prolyl_oligopep/macrocyclase"/>
</dbReference>
<evidence type="ECO:0000313" key="10">
    <source>
        <dbReference type="Proteomes" id="UP001168552"/>
    </source>
</evidence>
<dbReference type="InterPro" id="IPR023302">
    <property type="entry name" value="Pept_S9A_N"/>
</dbReference>
<sequence>MTTLFAGCAPSEKKQDPIIYPSTAKVDTVDTYFGTVVPDPYRWLEDDRSEATAAWVKAQNEVTFGYLDKIPFREQVKARLEKLWNYEKVGAPFKQGDYYYFYKNDGLQNQYVVYRKKGMDGAVEVFLDPNTFSADGTISLAGMSFTQDGSLCAYQISEGGSDWRKVIVKNTNTGEMVEDTLRDVKFSGIAWKGTKGFYYSSYDKPKEGSTLSGLTQYHKLYWHTVGTPQSEDVLIFGGDKQPRRYIGASLTEDERFLVISAATSTSGNELYIQDLSQENSPIVTVVDNFENNHYVLANEGDRLLIHTNWGAPNNRVVETTAANPVPSTWKDVIAESEHVMEAGTAGGKIFANYMIDAKTAIKQFDMKGTLERDIELPGIGTAGGFGGELEDKEIYYSFTSFLYPSAIFSYEIATGKSTLYNSPKIDFNPEEYVTEQVFYTSKDGTKVPMFITYKKGLERNGKNPTYLYAYGGFNVSLTPSFSIARLVWLENGGIYAQPNLRGGGEYGEKWHVAGTKMQKQNVFDDFIAAGEYLIKEGYTSSDYLAIAGGSNGGLLVGATMTQRPDLAKVAFPAVGVMDMLRYHKFTAGAGWAFDYGTSEDSKEMFEYLRNYSPVHALKPGTSYPATMVTTADHDDRVVPAHSFKFAATLQEHHVGDNPVLIRIETNAGHGAGTPTSKQIEAAADIYSFAWYNMGITPEFKSAE</sequence>
<dbReference type="Gene3D" id="3.40.50.1820">
    <property type="entry name" value="alpha/beta hydrolase"/>
    <property type="match status" value="1"/>
</dbReference>